<dbReference type="HAMAP" id="MF_03030">
    <property type="entry name" value="MGME1"/>
    <property type="match status" value="1"/>
</dbReference>
<evidence type="ECO:0000256" key="1">
    <source>
        <dbReference type="ARBA" id="ARBA00022722"/>
    </source>
</evidence>
<protein>
    <submittedName>
        <fullName evidence="7">MGME1 exonuclease</fullName>
    </submittedName>
</protein>
<keyword evidence="8" id="KW-1185">Reference proteome</keyword>
<dbReference type="AlphaFoldDB" id="A0A7K9CUI4"/>
<evidence type="ECO:0000313" key="7">
    <source>
        <dbReference type="EMBL" id="NXG54995.1"/>
    </source>
</evidence>
<dbReference type="EMBL" id="VWZJ01000857">
    <property type="protein sequence ID" value="NXG54995.1"/>
    <property type="molecule type" value="Genomic_DNA"/>
</dbReference>
<dbReference type="Proteomes" id="UP000518305">
    <property type="component" value="Unassembled WGS sequence"/>
</dbReference>
<comment type="caution">
    <text evidence="7">The sequence shown here is derived from an EMBL/GenBank/DDBJ whole genome shotgun (WGS) entry which is preliminary data.</text>
</comment>
<keyword evidence="1" id="KW-0540">Nuclease</keyword>
<keyword evidence="5" id="KW-0496">Mitochondrion</keyword>
<dbReference type="GO" id="GO:0006264">
    <property type="term" value="P:mitochondrial DNA replication"/>
    <property type="evidence" value="ECO:0007669"/>
    <property type="project" value="TreeGrafter"/>
</dbReference>
<proteinExistence type="inferred from homology"/>
<dbReference type="GO" id="GO:0008297">
    <property type="term" value="F:single-stranded DNA exodeoxyribonuclease activity"/>
    <property type="evidence" value="ECO:0007669"/>
    <property type="project" value="TreeGrafter"/>
</dbReference>
<keyword evidence="6" id="KW-0234">DNA repair</keyword>
<reference evidence="7 8" key="1">
    <citation type="submission" date="2019-09" db="EMBL/GenBank/DDBJ databases">
        <title>Bird 10,000 Genomes (B10K) Project - Family phase.</title>
        <authorList>
            <person name="Zhang G."/>
        </authorList>
    </citation>
    <scope>NUCLEOTIDE SEQUENCE [LARGE SCALE GENOMIC DNA]</scope>
    <source>
        <strain evidence="7">B10K-DU-001-23</strain>
        <tissue evidence="7">Muscle</tissue>
    </source>
</reference>
<evidence type="ECO:0000256" key="6">
    <source>
        <dbReference type="ARBA" id="ARBA00023204"/>
    </source>
</evidence>
<feature type="non-terminal residue" evidence="7">
    <location>
        <position position="337"/>
    </location>
</feature>
<feature type="non-terminal residue" evidence="7">
    <location>
        <position position="1"/>
    </location>
</feature>
<sequence length="337" mass="38596">LIRMKFLQLLSRKPGKLLFQVPFCQKQFPYLCLATSACLYSKKKKVNGYEQVDQEKYKNLVYSVTSYKTSAQTPETIFEEDNLLYGPPNKHRHPVKAETETPKNWVPLINPNKRIPLLNSDSALPMKISLQKTKMPSVTRILQQTISPQQAFYLERWKQKMILELGKDGFAEYTKNLFLQGELFHAALESVFLSGETASKEQRDVAVSGYLSSVQDVLKDVSEVKALESAVQHETLQYLGLVDCVAKYRGQLCVIDWKTSEKPKPFLKNTFDNPLQVAAYIGAINNDANYDFQVSCGLIVIAYKNGSPAHPHFMGPDLCLHYWNKWLLRLEEYKDKN</sequence>
<evidence type="ECO:0000313" key="8">
    <source>
        <dbReference type="Proteomes" id="UP000518305"/>
    </source>
</evidence>
<dbReference type="Gene3D" id="3.90.320.10">
    <property type="match status" value="1"/>
</dbReference>
<dbReference type="PANTHER" id="PTHR31340">
    <property type="entry name" value="MITOCHONDRIAL GENOME MAINTENANCE EXONUCLEASE 1"/>
    <property type="match status" value="1"/>
</dbReference>
<dbReference type="FunFam" id="3.90.320.10:FF:000005">
    <property type="entry name" value="Mitochondrial genome maintenance exonuclease 1"/>
    <property type="match status" value="1"/>
</dbReference>
<evidence type="ECO:0000256" key="2">
    <source>
        <dbReference type="ARBA" id="ARBA00022763"/>
    </source>
</evidence>
<gene>
    <name evidence="7" type="primary">Mgme1</name>
    <name evidence="7" type="ORF">HEMCOM_R03400</name>
</gene>
<accession>A0A7K9CUI4</accession>
<organism evidence="7 8">
    <name type="scientific">Hemiprocne comata</name>
    <dbReference type="NCBI Taxonomy" id="243314"/>
    <lineage>
        <taxon>Eukaryota</taxon>
        <taxon>Metazoa</taxon>
        <taxon>Chordata</taxon>
        <taxon>Craniata</taxon>
        <taxon>Vertebrata</taxon>
        <taxon>Euteleostomi</taxon>
        <taxon>Archelosauria</taxon>
        <taxon>Archosauria</taxon>
        <taxon>Dinosauria</taxon>
        <taxon>Saurischia</taxon>
        <taxon>Theropoda</taxon>
        <taxon>Coelurosauria</taxon>
        <taxon>Aves</taxon>
        <taxon>Neognathae</taxon>
        <taxon>Neoaves</taxon>
        <taxon>Strisores</taxon>
        <taxon>Apodiformes</taxon>
        <taxon>Apodidae</taxon>
        <taxon>Hemiprocninae</taxon>
        <taxon>Hemiprocne</taxon>
    </lineage>
</organism>
<dbReference type="InterPro" id="IPR011604">
    <property type="entry name" value="PDDEXK-like_dom_sf"/>
</dbReference>
<keyword evidence="4 7" id="KW-0269">Exonuclease</keyword>
<evidence type="ECO:0000256" key="3">
    <source>
        <dbReference type="ARBA" id="ARBA00022801"/>
    </source>
</evidence>
<dbReference type="PANTHER" id="PTHR31340:SF3">
    <property type="entry name" value="MITOCHONDRIAL GENOME MAINTENANCE EXONUCLEASE 1"/>
    <property type="match status" value="1"/>
</dbReference>
<evidence type="ECO:0000256" key="5">
    <source>
        <dbReference type="ARBA" id="ARBA00023128"/>
    </source>
</evidence>
<keyword evidence="3" id="KW-0378">Hydrolase</keyword>
<evidence type="ECO:0000256" key="4">
    <source>
        <dbReference type="ARBA" id="ARBA00022839"/>
    </source>
</evidence>
<keyword evidence="2" id="KW-0227">DNA damage</keyword>
<dbReference type="GO" id="GO:0006281">
    <property type="term" value="P:DNA repair"/>
    <property type="evidence" value="ECO:0007669"/>
    <property type="project" value="UniProtKB-KW"/>
</dbReference>
<name>A0A7K9CUI4_9AVES</name>
<dbReference type="OrthoDB" id="5777131at2759"/>
<dbReference type="GO" id="GO:0005739">
    <property type="term" value="C:mitochondrion"/>
    <property type="evidence" value="ECO:0007669"/>
    <property type="project" value="TreeGrafter"/>
</dbReference>